<sequence length="261" mass="30128">MKYWYFILSVVFLTSCKSKAVLVDSNSKPTVTIDENAISSQKIIKNHYNNKSDFSTLYIRSSAKYRDEKQSQNVTAEIKIKKGEKILVSIRFLGITMAKALITPNEVKYYEKINGTYFEGDYASLSEWLGTDLDFDKIQNMLVGKPIDDLTQQDYAYELTDKFYKLSTVKDKTEKAFSFESKNFLLKKQEITQPEKDRTFTVNYPNFQDFASAILPANLQINAMQKKGKTEISIDYNSVTFNEDLSFPYSVPDGYDRIFIN</sequence>
<proteinExistence type="predicted"/>
<organism evidence="2 3">
    <name type="scientific">Flavobacterium buctense</name>
    <dbReference type="NCBI Taxonomy" id="1648146"/>
    <lineage>
        <taxon>Bacteria</taxon>
        <taxon>Pseudomonadati</taxon>
        <taxon>Bacteroidota</taxon>
        <taxon>Flavobacteriia</taxon>
        <taxon>Flavobacteriales</taxon>
        <taxon>Flavobacteriaceae</taxon>
        <taxon>Flavobacterium</taxon>
    </lineage>
</organism>
<accession>A0ABU9DXD9</accession>
<dbReference type="PROSITE" id="PS51257">
    <property type="entry name" value="PROKAR_LIPOPROTEIN"/>
    <property type="match status" value="1"/>
</dbReference>
<dbReference type="RefSeq" id="WP_187659201.1">
    <property type="nucleotide sequence ID" value="NZ_JACTAB010000001.1"/>
</dbReference>
<name>A0ABU9DXD9_9FLAO</name>
<feature type="signal peptide" evidence="1">
    <location>
        <begin position="1"/>
        <end position="20"/>
    </location>
</feature>
<dbReference type="InterPro" id="IPR025634">
    <property type="entry name" value="DUF4292"/>
</dbReference>
<feature type="chain" id="PRO_5045649081" evidence="1">
    <location>
        <begin position="21"/>
        <end position="261"/>
    </location>
</feature>
<reference evidence="2 3" key="1">
    <citation type="submission" date="2024-04" db="EMBL/GenBank/DDBJ databases">
        <title>draft genome sequnece of Flavobacterium buctense JCM 30750.</title>
        <authorList>
            <person name="Kim D.-U."/>
        </authorList>
    </citation>
    <scope>NUCLEOTIDE SEQUENCE [LARGE SCALE GENOMIC DNA]</scope>
    <source>
        <strain evidence="2 3">JCM 30750</strain>
    </source>
</reference>
<dbReference type="Pfam" id="PF14125">
    <property type="entry name" value="DUF4292"/>
    <property type="match status" value="1"/>
</dbReference>
<protein>
    <submittedName>
        <fullName evidence="2">DUF4292 domain-containing protein</fullName>
    </submittedName>
</protein>
<dbReference type="Gene3D" id="2.50.20.10">
    <property type="entry name" value="Lipoprotein localisation LolA/LolB/LppX"/>
    <property type="match status" value="1"/>
</dbReference>
<keyword evidence="3" id="KW-1185">Reference proteome</keyword>
<dbReference type="Proteomes" id="UP001491349">
    <property type="component" value="Unassembled WGS sequence"/>
</dbReference>
<dbReference type="EMBL" id="JBBPCB010000001">
    <property type="protein sequence ID" value="MEK8179063.1"/>
    <property type="molecule type" value="Genomic_DNA"/>
</dbReference>
<evidence type="ECO:0000313" key="3">
    <source>
        <dbReference type="Proteomes" id="UP001491349"/>
    </source>
</evidence>
<evidence type="ECO:0000313" key="2">
    <source>
        <dbReference type="EMBL" id="MEK8179063.1"/>
    </source>
</evidence>
<gene>
    <name evidence="2" type="ORF">WMW71_01810</name>
</gene>
<keyword evidence="1" id="KW-0732">Signal</keyword>
<comment type="caution">
    <text evidence="2">The sequence shown here is derived from an EMBL/GenBank/DDBJ whole genome shotgun (WGS) entry which is preliminary data.</text>
</comment>
<evidence type="ECO:0000256" key="1">
    <source>
        <dbReference type="SAM" id="SignalP"/>
    </source>
</evidence>